<dbReference type="InterPro" id="IPR036388">
    <property type="entry name" value="WH-like_DNA-bd_sf"/>
</dbReference>
<dbReference type="Proteomes" id="UP000636505">
    <property type="component" value="Unassembled WGS sequence"/>
</dbReference>
<dbReference type="InterPro" id="IPR009057">
    <property type="entry name" value="Homeodomain-like_sf"/>
</dbReference>
<proteinExistence type="predicted"/>
<accession>A0A8J7AXV6</accession>
<dbReference type="Gene3D" id="1.10.10.10">
    <property type="entry name" value="Winged helix-like DNA-binding domain superfamily/Winged helix DNA-binding domain"/>
    <property type="match status" value="1"/>
</dbReference>
<dbReference type="SUPFAM" id="SSF46689">
    <property type="entry name" value="Homeodomain-like"/>
    <property type="match status" value="1"/>
</dbReference>
<sequence length="235" mass="26862">MASTHDSLDIRNVATYPVADAARYLAIPAGTLRSWLHGRSYPTTNGTRYSEPLILLPDINNPQLSFTNLVEAHVLRVIRQNHQIRLDKVRTALDYVEQKFRLPHPLARIQFQTDGMDLFLESVGQLLNASRHGQLAMQKTLRHLLERIEWDQEGLAQRLFPLVQLQRADAPRILVIDPRISFGRPVIVNTGIPVEAIIDRFRAGEDLKELAEDYGFSHRQIEEVLRYEIALSKTA</sequence>
<dbReference type="AlphaFoldDB" id="A0A8J7AXV6"/>
<dbReference type="Pfam" id="PF04255">
    <property type="entry name" value="DUF433"/>
    <property type="match status" value="1"/>
</dbReference>
<feature type="domain" description="Putative antitoxin VapB45-like DNA-binding HTH" evidence="1">
    <location>
        <begin position="16"/>
        <end position="93"/>
    </location>
</feature>
<evidence type="ECO:0000313" key="2">
    <source>
        <dbReference type="EMBL" id="MBE9078117.1"/>
    </source>
</evidence>
<comment type="caution">
    <text evidence="2">The sequence shown here is derived from an EMBL/GenBank/DDBJ whole genome shotgun (WGS) entry which is preliminary data.</text>
</comment>
<dbReference type="RefSeq" id="WP_193907612.1">
    <property type="nucleotide sequence ID" value="NZ_JADEXG010000026.1"/>
</dbReference>
<evidence type="ECO:0000259" key="1">
    <source>
        <dbReference type="Pfam" id="PF21321"/>
    </source>
</evidence>
<protein>
    <submittedName>
        <fullName evidence="2">DUF433 domain-containing protein</fullName>
    </submittedName>
</protein>
<dbReference type="EMBL" id="JADEXG010000026">
    <property type="protein sequence ID" value="MBE9078117.1"/>
    <property type="molecule type" value="Genomic_DNA"/>
</dbReference>
<organism evidence="2 3">
    <name type="scientific">Vasconcelosia minhoensis LEGE 07310</name>
    <dbReference type="NCBI Taxonomy" id="915328"/>
    <lineage>
        <taxon>Bacteria</taxon>
        <taxon>Bacillati</taxon>
        <taxon>Cyanobacteriota</taxon>
        <taxon>Cyanophyceae</taxon>
        <taxon>Nodosilineales</taxon>
        <taxon>Cymatolegaceae</taxon>
        <taxon>Vasconcelosia</taxon>
        <taxon>Vasconcelosia minhoensis</taxon>
    </lineage>
</organism>
<dbReference type="InterPro" id="IPR007367">
    <property type="entry name" value="DUF433"/>
</dbReference>
<keyword evidence="3" id="KW-1185">Reference proteome</keyword>
<name>A0A8J7AXV6_9CYAN</name>
<reference evidence="2" key="1">
    <citation type="submission" date="2020-10" db="EMBL/GenBank/DDBJ databases">
        <authorList>
            <person name="Castelo-Branco R."/>
            <person name="Eusebio N."/>
            <person name="Adriana R."/>
            <person name="Vieira A."/>
            <person name="Brugerolle De Fraissinette N."/>
            <person name="Rezende De Castro R."/>
            <person name="Schneider M.P."/>
            <person name="Vasconcelos V."/>
            <person name="Leao P.N."/>
        </authorList>
    </citation>
    <scope>NUCLEOTIDE SEQUENCE</scope>
    <source>
        <strain evidence="2">LEGE 07310</strain>
    </source>
</reference>
<evidence type="ECO:0000313" key="3">
    <source>
        <dbReference type="Proteomes" id="UP000636505"/>
    </source>
</evidence>
<gene>
    <name evidence="2" type="ORF">IQ241_12580</name>
</gene>
<dbReference type="InterPro" id="IPR048708">
    <property type="entry name" value="VapB45-like_HTH"/>
</dbReference>
<dbReference type="Pfam" id="PF21321">
    <property type="entry name" value="HTH_66"/>
    <property type="match status" value="1"/>
</dbReference>